<proteinExistence type="predicted"/>
<reference evidence="3" key="2">
    <citation type="submission" date="2020-05" db="UniProtKB">
        <authorList>
            <consortium name="EnsemblMetazoa"/>
        </authorList>
    </citation>
    <scope>IDENTIFICATION</scope>
    <source>
        <strain evidence="3">wikel</strain>
    </source>
</reference>
<dbReference type="EMBL" id="ABJB011042270">
    <property type="status" value="NOT_ANNOTATED_CDS"/>
    <property type="molecule type" value="Genomic_DNA"/>
</dbReference>
<dbReference type="EMBL" id="DS968760">
    <property type="protein sequence ID" value="EEC19881.1"/>
    <property type="molecule type" value="Genomic_DNA"/>
</dbReference>
<reference evidence="2 4" key="1">
    <citation type="submission" date="2008-03" db="EMBL/GenBank/DDBJ databases">
        <title>Annotation of Ixodes scapularis.</title>
        <authorList>
            <consortium name="Ixodes scapularis Genome Project Consortium"/>
            <person name="Caler E."/>
            <person name="Hannick L.I."/>
            <person name="Bidwell S."/>
            <person name="Joardar V."/>
            <person name="Thiagarajan M."/>
            <person name="Amedeo P."/>
            <person name="Galinsky K.J."/>
            <person name="Schobel S."/>
            <person name="Inman J."/>
            <person name="Hostetler J."/>
            <person name="Miller J."/>
            <person name="Hammond M."/>
            <person name="Megy K."/>
            <person name="Lawson D."/>
            <person name="Kodira C."/>
            <person name="Sutton G."/>
            <person name="Meyer J."/>
            <person name="Hill C.A."/>
            <person name="Birren B."/>
            <person name="Nene V."/>
            <person name="Collins F."/>
            <person name="Alarcon-Chaidez F."/>
            <person name="Wikel S."/>
            <person name="Strausberg R."/>
        </authorList>
    </citation>
    <scope>NUCLEOTIDE SEQUENCE [LARGE SCALE GENOMIC DNA]</scope>
    <source>
        <strain evidence="4">Wikel</strain>
        <strain evidence="2">Wikel colony</strain>
    </source>
</reference>
<evidence type="ECO:0000313" key="4">
    <source>
        <dbReference type="Proteomes" id="UP000001555"/>
    </source>
</evidence>
<evidence type="ECO:0000313" key="3">
    <source>
        <dbReference type="EnsemblMetazoa" id="ISCW013874-PA"/>
    </source>
</evidence>
<dbReference type="VEuPathDB" id="VectorBase:ISCW013874"/>
<keyword evidence="4" id="KW-1185">Reference proteome</keyword>
<dbReference type="InParanoid" id="B7QM09"/>
<accession>B7QM09</accession>
<protein>
    <submittedName>
        <fullName evidence="2 3">Uncharacterized protein</fullName>
    </submittedName>
</protein>
<feature type="compositionally biased region" description="Basic residues" evidence="1">
    <location>
        <begin position="100"/>
        <end position="109"/>
    </location>
</feature>
<evidence type="ECO:0000256" key="1">
    <source>
        <dbReference type="SAM" id="MobiDB-lite"/>
    </source>
</evidence>
<feature type="compositionally biased region" description="Polar residues" evidence="1">
    <location>
        <begin position="81"/>
        <end position="93"/>
    </location>
</feature>
<feature type="region of interest" description="Disordered" evidence="1">
    <location>
        <begin position="16"/>
        <end position="121"/>
    </location>
</feature>
<evidence type="ECO:0000313" key="2">
    <source>
        <dbReference type="EMBL" id="EEC19881.1"/>
    </source>
</evidence>
<dbReference type="VEuPathDB" id="VectorBase:ISCI013874"/>
<dbReference type="Proteomes" id="UP000001555">
    <property type="component" value="Unassembled WGS sequence"/>
</dbReference>
<organism>
    <name type="scientific">Ixodes scapularis</name>
    <name type="common">Black-legged tick</name>
    <name type="synonym">Deer tick</name>
    <dbReference type="NCBI Taxonomy" id="6945"/>
    <lineage>
        <taxon>Eukaryota</taxon>
        <taxon>Metazoa</taxon>
        <taxon>Ecdysozoa</taxon>
        <taxon>Arthropoda</taxon>
        <taxon>Chelicerata</taxon>
        <taxon>Arachnida</taxon>
        <taxon>Acari</taxon>
        <taxon>Parasitiformes</taxon>
        <taxon>Ixodida</taxon>
        <taxon>Ixodoidea</taxon>
        <taxon>Ixodidae</taxon>
        <taxon>Ixodinae</taxon>
        <taxon>Ixodes</taxon>
    </lineage>
</organism>
<dbReference type="AlphaFoldDB" id="B7QM09"/>
<sequence>MATTAQVWRRRLAPRGLQRMPGAEARELLEGDPWPLTQGTERNRTAQKAILPNPRNGADPRNRAGAGPRCLPLETRWEQPVQVQQTARQTSGNEGDHGKMPTRSKRKTPHQLSRSLQEKEP</sequence>
<dbReference type="HOGENOM" id="CLU_2040670_0_0_1"/>
<name>B7QM09_IXOSC</name>
<dbReference type="PaxDb" id="6945-B7QM09"/>
<dbReference type="EnsemblMetazoa" id="ISCW013874-RA">
    <property type="protein sequence ID" value="ISCW013874-PA"/>
    <property type="gene ID" value="ISCW013874"/>
</dbReference>
<gene>
    <name evidence="2" type="ORF">IscW_ISCW013874</name>
</gene>